<evidence type="ECO:0000256" key="10">
    <source>
        <dbReference type="PIRSR" id="PIRSR001589-3"/>
    </source>
</evidence>
<dbReference type="Gene3D" id="3.60.20.10">
    <property type="entry name" value="Glutamine Phosphoribosylpyrophosphate, subunit 1, domain 1"/>
    <property type="match status" value="1"/>
</dbReference>
<evidence type="ECO:0000259" key="11">
    <source>
        <dbReference type="PROSITE" id="PS51278"/>
    </source>
</evidence>
<dbReference type="InterPro" id="IPR006426">
    <property type="entry name" value="Asn_synth_AEB"/>
</dbReference>
<evidence type="ECO:0000256" key="4">
    <source>
        <dbReference type="ARBA" id="ARBA00022741"/>
    </source>
</evidence>
<dbReference type="Pfam" id="PF13537">
    <property type="entry name" value="GATase_7"/>
    <property type="match status" value="1"/>
</dbReference>
<dbReference type="GO" id="GO:0005524">
    <property type="term" value="F:ATP binding"/>
    <property type="evidence" value="ECO:0007669"/>
    <property type="project" value="UniProtKB-KW"/>
</dbReference>
<keyword evidence="8" id="KW-0061">Asparagine biosynthesis</keyword>
<keyword evidence="13" id="KW-1185">Reference proteome</keyword>
<reference evidence="12 13" key="1">
    <citation type="submission" date="2017-08" db="EMBL/GenBank/DDBJ databases">
        <authorList>
            <person name="de Groot N.N."/>
        </authorList>
    </citation>
    <scope>NUCLEOTIDE SEQUENCE [LARGE SCALE GENOMIC DNA]</scope>
    <source>
        <strain evidence="12 13">USBA 352</strain>
    </source>
</reference>
<evidence type="ECO:0000256" key="8">
    <source>
        <dbReference type="PIRSR" id="PIRSR001589-1"/>
    </source>
</evidence>
<feature type="site" description="Important for beta-aspartyl-AMP intermediate formation" evidence="10">
    <location>
        <position position="365"/>
    </location>
</feature>
<dbReference type="InterPro" id="IPR033738">
    <property type="entry name" value="AsnB_N"/>
</dbReference>
<evidence type="ECO:0000313" key="12">
    <source>
        <dbReference type="EMBL" id="SOC15831.1"/>
    </source>
</evidence>
<evidence type="ECO:0000256" key="1">
    <source>
        <dbReference type="ARBA" id="ARBA00005187"/>
    </source>
</evidence>
<dbReference type="PANTHER" id="PTHR43284">
    <property type="entry name" value="ASPARAGINE SYNTHETASE (GLUTAMINE-HYDROLYZING)"/>
    <property type="match status" value="1"/>
</dbReference>
<comment type="catalytic activity">
    <reaction evidence="7">
        <text>L-aspartate + L-glutamine + ATP + H2O = L-asparagine + L-glutamate + AMP + diphosphate + H(+)</text>
        <dbReference type="Rhea" id="RHEA:12228"/>
        <dbReference type="ChEBI" id="CHEBI:15377"/>
        <dbReference type="ChEBI" id="CHEBI:15378"/>
        <dbReference type="ChEBI" id="CHEBI:29985"/>
        <dbReference type="ChEBI" id="CHEBI:29991"/>
        <dbReference type="ChEBI" id="CHEBI:30616"/>
        <dbReference type="ChEBI" id="CHEBI:33019"/>
        <dbReference type="ChEBI" id="CHEBI:58048"/>
        <dbReference type="ChEBI" id="CHEBI:58359"/>
        <dbReference type="ChEBI" id="CHEBI:456215"/>
        <dbReference type="EC" id="6.3.5.4"/>
    </reaction>
</comment>
<dbReference type="NCBIfam" id="TIGR01536">
    <property type="entry name" value="asn_synth_AEB"/>
    <property type="match status" value="1"/>
</dbReference>
<comment type="pathway">
    <text evidence="1">Amino-acid biosynthesis; L-asparagine biosynthesis; L-asparagine from L-aspartate (L-Gln route): step 1/1.</text>
</comment>
<dbReference type="CDD" id="cd00712">
    <property type="entry name" value="AsnB"/>
    <property type="match status" value="1"/>
</dbReference>
<dbReference type="GO" id="GO:0005829">
    <property type="term" value="C:cytosol"/>
    <property type="evidence" value="ECO:0007669"/>
    <property type="project" value="TreeGrafter"/>
</dbReference>
<keyword evidence="4 9" id="KW-0547">Nucleotide-binding</keyword>
<evidence type="ECO:0000313" key="13">
    <source>
        <dbReference type="Proteomes" id="UP000219331"/>
    </source>
</evidence>
<accession>A0A285T875</accession>
<dbReference type="InterPro" id="IPR051786">
    <property type="entry name" value="ASN_synthetase/amidase"/>
</dbReference>
<dbReference type="InterPro" id="IPR029055">
    <property type="entry name" value="Ntn_hydrolases_N"/>
</dbReference>
<dbReference type="SUPFAM" id="SSF52402">
    <property type="entry name" value="Adenine nucleotide alpha hydrolases-like"/>
    <property type="match status" value="1"/>
</dbReference>
<feature type="domain" description="Glutamine amidotransferase type-2" evidence="11">
    <location>
        <begin position="2"/>
        <end position="213"/>
    </location>
</feature>
<evidence type="ECO:0000256" key="5">
    <source>
        <dbReference type="ARBA" id="ARBA00022840"/>
    </source>
</evidence>
<dbReference type="AlphaFoldDB" id="A0A285T875"/>
<dbReference type="Proteomes" id="UP000219331">
    <property type="component" value="Unassembled WGS sequence"/>
</dbReference>
<sequence>MCGIAGFINADRGCDDPQGRISGMLAAIAHRGPDGAGYVLDDGLAMGTVRLAILDPAAGVQPISDESGRYWLCYNGEVYNYRELRETLVGLGHVFRTDCDTEVVLRAWMAWGPDCLKRFNGGFSFALYDRRQKDLFLARDRYGKRPLFLARHGETILFASEMKAFLAVPGFRFEQDPAQLASILGQWTPLPHQSGFRGIESLPMGEWARVREGRIERFVYDELSFAASETISSEHEAVERIRAQLTDAVSLRLRSDVEVGVYLSGGVDSAIVAALARELTPHPLSTFSVEFEDAEFDESAEQRLVAEHLGTRHHARRISHADIAEACPDAVYHAEVPAFRSAFIPMFLLSQRTREAGIKVILSGEGADEAFLGYDLFKETLLRAAWNELPEDMRRSRLERLYPHLAHYGPKDIAAVTGLYHQFSAEKMPGLFSHELRFQNGQFSARLLSAPGDPFAEISALVAGNPAFGSMSAVEKAQWLEYKTLLPGYLLSTQGDRMSLAHGVENRCPFLDPSVIGLASSVNLRFDDGFTEKRLLRDAFRDRLPGAVADKRKFPYRAPDAAAFAARRPDYLDLVLSESELANLPFLNAKFAQRLATKVLTKPADEVSTKENQTFLFLLSIALLDRFFVQRQGLGQAGGSSALPPLQRAVDLRAEATPHASQGNFASLT</sequence>
<evidence type="ECO:0000256" key="7">
    <source>
        <dbReference type="ARBA" id="ARBA00048741"/>
    </source>
</evidence>
<dbReference type="InterPro" id="IPR001962">
    <property type="entry name" value="Asn_synthase"/>
</dbReference>
<keyword evidence="6 8" id="KW-0315">Glutamine amidotransferase</keyword>
<dbReference type="GO" id="GO:0004066">
    <property type="term" value="F:asparagine synthase (glutamine-hydrolyzing) activity"/>
    <property type="evidence" value="ECO:0007669"/>
    <property type="project" value="UniProtKB-EC"/>
</dbReference>
<evidence type="ECO:0000256" key="6">
    <source>
        <dbReference type="ARBA" id="ARBA00022962"/>
    </source>
</evidence>
<dbReference type="Pfam" id="PF00733">
    <property type="entry name" value="Asn_synthase"/>
    <property type="match status" value="1"/>
</dbReference>
<evidence type="ECO:0000256" key="2">
    <source>
        <dbReference type="ARBA" id="ARBA00005752"/>
    </source>
</evidence>
<dbReference type="InterPro" id="IPR014729">
    <property type="entry name" value="Rossmann-like_a/b/a_fold"/>
</dbReference>
<feature type="binding site" evidence="9">
    <location>
        <position position="289"/>
    </location>
    <ligand>
        <name>ATP</name>
        <dbReference type="ChEBI" id="CHEBI:30616"/>
    </ligand>
</feature>
<dbReference type="RefSeq" id="WP_097175569.1">
    <property type="nucleotide sequence ID" value="NZ_OBML01000008.1"/>
</dbReference>
<organism evidence="12 13">
    <name type="scientific">Stappia indica</name>
    <dbReference type="NCBI Taxonomy" id="538381"/>
    <lineage>
        <taxon>Bacteria</taxon>
        <taxon>Pseudomonadati</taxon>
        <taxon>Pseudomonadota</taxon>
        <taxon>Alphaproteobacteria</taxon>
        <taxon>Hyphomicrobiales</taxon>
        <taxon>Stappiaceae</taxon>
        <taxon>Stappia</taxon>
    </lineage>
</organism>
<dbReference type="InterPro" id="IPR017932">
    <property type="entry name" value="GATase_2_dom"/>
</dbReference>
<dbReference type="EMBL" id="OBML01000008">
    <property type="protein sequence ID" value="SOC15831.1"/>
    <property type="molecule type" value="Genomic_DNA"/>
</dbReference>
<name>A0A285T875_9HYPH</name>
<dbReference type="GO" id="GO:0006529">
    <property type="term" value="P:asparagine biosynthetic process"/>
    <property type="evidence" value="ECO:0007669"/>
    <property type="project" value="UniProtKB-KW"/>
</dbReference>
<dbReference type="SUPFAM" id="SSF56235">
    <property type="entry name" value="N-terminal nucleophile aminohydrolases (Ntn hydrolases)"/>
    <property type="match status" value="1"/>
</dbReference>
<proteinExistence type="inferred from homology"/>
<dbReference type="PANTHER" id="PTHR43284:SF1">
    <property type="entry name" value="ASPARAGINE SYNTHETASE"/>
    <property type="match status" value="1"/>
</dbReference>
<feature type="active site" description="For GATase activity" evidence="8">
    <location>
        <position position="2"/>
    </location>
</feature>
<keyword evidence="8" id="KW-0028">Amino-acid biosynthesis</keyword>
<dbReference type="CDD" id="cd01991">
    <property type="entry name" value="Asn_synthase_B_C"/>
    <property type="match status" value="1"/>
</dbReference>
<evidence type="ECO:0000256" key="3">
    <source>
        <dbReference type="ARBA" id="ARBA00012737"/>
    </source>
</evidence>
<dbReference type="OrthoDB" id="9763290at2"/>
<dbReference type="Gene3D" id="3.40.50.620">
    <property type="entry name" value="HUPs"/>
    <property type="match status" value="2"/>
</dbReference>
<feature type="binding site" evidence="9">
    <location>
        <position position="100"/>
    </location>
    <ligand>
        <name>L-glutamine</name>
        <dbReference type="ChEBI" id="CHEBI:58359"/>
    </ligand>
</feature>
<keyword evidence="5 9" id="KW-0067">ATP-binding</keyword>
<dbReference type="PIRSF" id="PIRSF001589">
    <property type="entry name" value="Asn_synthetase_glu-h"/>
    <property type="match status" value="1"/>
</dbReference>
<dbReference type="STRING" id="538381.GCA_001696535_03022"/>
<protein>
    <recommendedName>
        <fullName evidence="3">asparagine synthase (glutamine-hydrolyzing)</fullName>
        <ecNumber evidence="3">6.3.5.4</ecNumber>
    </recommendedName>
</protein>
<feature type="binding site" evidence="9">
    <location>
        <begin position="363"/>
        <end position="364"/>
    </location>
    <ligand>
        <name>ATP</name>
        <dbReference type="ChEBI" id="CHEBI:30616"/>
    </ligand>
</feature>
<gene>
    <name evidence="12" type="ORF">SAMN05421512_108176</name>
</gene>
<dbReference type="PROSITE" id="PS51278">
    <property type="entry name" value="GATASE_TYPE_2"/>
    <property type="match status" value="1"/>
</dbReference>
<comment type="similarity">
    <text evidence="2">Belongs to the asparagine synthetase family.</text>
</comment>
<evidence type="ECO:0000256" key="9">
    <source>
        <dbReference type="PIRSR" id="PIRSR001589-2"/>
    </source>
</evidence>
<dbReference type="EC" id="6.3.5.4" evidence="3"/>